<evidence type="ECO:0000256" key="2">
    <source>
        <dbReference type="ARBA" id="ARBA00023125"/>
    </source>
</evidence>
<organism evidence="5 6">
    <name type="scientific">Paracoccus pacificus</name>
    <dbReference type="NCBI Taxonomy" id="1463598"/>
    <lineage>
        <taxon>Bacteria</taxon>
        <taxon>Pseudomonadati</taxon>
        <taxon>Pseudomonadota</taxon>
        <taxon>Alphaproteobacteria</taxon>
        <taxon>Rhodobacterales</taxon>
        <taxon>Paracoccaceae</taxon>
        <taxon>Paracoccus</taxon>
    </lineage>
</organism>
<dbReference type="Pfam" id="PF00392">
    <property type="entry name" value="GntR"/>
    <property type="match status" value="1"/>
</dbReference>
<keyword evidence="6" id="KW-1185">Reference proteome</keyword>
<keyword evidence="1" id="KW-0805">Transcription regulation</keyword>
<protein>
    <submittedName>
        <fullName evidence="5">GntR family transcriptional regulator</fullName>
    </submittedName>
</protein>
<dbReference type="SMART" id="SM00345">
    <property type="entry name" value="HTH_GNTR"/>
    <property type="match status" value="1"/>
</dbReference>
<keyword evidence="2" id="KW-0238">DNA-binding</keyword>
<evidence type="ECO:0000259" key="4">
    <source>
        <dbReference type="PROSITE" id="PS50949"/>
    </source>
</evidence>
<comment type="caution">
    <text evidence="5">The sequence shown here is derived from an EMBL/GenBank/DDBJ whole genome shotgun (WGS) entry which is preliminary data.</text>
</comment>
<reference evidence="6" key="1">
    <citation type="journal article" date="2019" name="Int. J. Syst. Evol. Microbiol.">
        <title>The Global Catalogue of Microorganisms (GCM) 10K type strain sequencing project: providing services to taxonomists for standard genome sequencing and annotation.</title>
        <authorList>
            <consortium name="The Broad Institute Genomics Platform"/>
            <consortium name="The Broad Institute Genome Sequencing Center for Infectious Disease"/>
            <person name="Wu L."/>
            <person name="Ma J."/>
        </authorList>
    </citation>
    <scope>NUCLEOTIDE SEQUENCE [LARGE SCALE GENOMIC DNA]</scope>
    <source>
        <strain evidence="6">CCUG 56029</strain>
    </source>
</reference>
<dbReference type="Pfam" id="PF07729">
    <property type="entry name" value="FCD"/>
    <property type="match status" value="1"/>
</dbReference>
<dbReference type="SUPFAM" id="SSF48008">
    <property type="entry name" value="GntR ligand-binding domain-like"/>
    <property type="match status" value="1"/>
</dbReference>
<proteinExistence type="predicted"/>
<dbReference type="SMART" id="SM00895">
    <property type="entry name" value="FCD"/>
    <property type="match status" value="1"/>
</dbReference>
<evidence type="ECO:0000256" key="1">
    <source>
        <dbReference type="ARBA" id="ARBA00023015"/>
    </source>
</evidence>
<evidence type="ECO:0000313" key="6">
    <source>
        <dbReference type="Proteomes" id="UP001597213"/>
    </source>
</evidence>
<dbReference type="Proteomes" id="UP001597213">
    <property type="component" value="Unassembled WGS sequence"/>
</dbReference>
<dbReference type="EMBL" id="JBHUEN010000018">
    <property type="protein sequence ID" value="MFD1881386.1"/>
    <property type="molecule type" value="Genomic_DNA"/>
</dbReference>
<dbReference type="InterPro" id="IPR011711">
    <property type="entry name" value="GntR_C"/>
</dbReference>
<name>A0ABW4R5Q5_9RHOB</name>
<dbReference type="PANTHER" id="PTHR43537">
    <property type="entry name" value="TRANSCRIPTIONAL REGULATOR, GNTR FAMILY"/>
    <property type="match status" value="1"/>
</dbReference>
<feature type="domain" description="HTH gntR-type" evidence="4">
    <location>
        <begin position="21"/>
        <end position="88"/>
    </location>
</feature>
<accession>A0ABW4R5Q5</accession>
<dbReference type="Gene3D" id="1.10.10.10">
    <property type="entry name" value="Winged helix-like DNA-binding domain superfamily/Winged helix DNA-binding domain"/>
    <property type="match status" value="1"/>
</dbReference>
<dbReference type="InterPro" id="IPR036388">
    <property type="entry name" value="WH-like_DNA-bd_sf"/>
</dbReference>
<dbReference type="Gene3D" id="1.20.120.530">
    <property type="entry name" value="GntR ligand-binding domain-like"/>
    <property type="match status" value="1"/>
</dbReference>
<dbReference type="PANTHER" id="PTHR43537:SF45">
    <property type="entry name" value="GNTR FAMILY REGULATORY PROTEIN"/>
    <property type="match status" value="1"/>
</dbReference>
<dbReference type="InterPro" id="IPR008920">
    <property type="entry name" value="TF_FadR/GntR_C"/>
</dbReference>
<dbReference type="SUPFAM" id="SSF46785">
    <property type="entry name" value="Winged helix' DNA-binding domain"/>
    <property type="match status" value="1"/>
</dbReference>
<gene>
    <name evidence="5" type="ORF">ACFSCT_06615</name>
</gene>
<keyword evidence="3" id="KW-0804">Transcription</keyword>
<dbReference type="RefSeq" id="WP_379141197.1">
    <property type="nucleotide sequence ID" value="NZ_JBHUEN010000018.1"/>
</dbReference>
<dbReference type="CDD" id="cd07377">
    <property type="entry name" value="WHTH_GntR"/>
    <property type="match status" value="1"/>
</dbReference>
<evidence type="ECO:0000256" key="3">
    <source>
        <dbReference type="ARBA" id="ARBA00023163"/>
    </source>
</evidence>
<dbReference type="InterPro" id="IPR000524">
    <property type="entry name" value="Tscrpt_reg_HTH_GntR"/>
</dbReference>
<dbReference type="PROSITE" id="PS50949">
    <property type="entry name" value="HTH_GNTR"/>
    <property type="match status" value="1"/>
</dbReference>
<evidence type="ECO:0000313" key="5">
    <source>
        <dbReference type="EMBL" id="MFD1881386.1"/>
    </source>
</evidence>
<sequence length="237" mass="26080">MVEYADGLAGKAQMPQLIDRRTSVDVIFDHLYDRITKLELLPGEKISEAEIAASFGVSRQPVRDAFSRLANLDLLLIRPQKATEVRRFSTREITKSRFVRASVEAAVLRLAAAACDGRGATRLEHELAAQKQVVVAGDYAAFGRLDYQFHKILCEIANAEFAFEVIATEKSKVDRLCLLSLEQENRMPLLLEDHRAIAQAVIAGRPEDAVAAGMEHLSRLDATIAAVSASNAGFFDP</sequence>
<dbReference type="InterPro" id="IPR036390">
    <property type="entry name" value="WH_DNA-bd_sf"/>
</dbReference>